<dbReference type="Pfam" id="PF02852">
    <property type="entry name" value="Pyr_redox_dim"/>
    <property type="match status" value="1"/>
</dbReference>
<evidence type="ECO:0000259" key="5">
    <source>
        <dbReference type="Pfam" id="PF02852"/>
    </source>
</evidence>
<dbReference type="InterPro" id="IPR036188">
    <property type="entry name" value="FAD/NAD-bd_sf"/>
</dbReference>
<name>A0ABT5TYV7_9MICO</name>
<evidence type="ECO:0000256" key="1">
    <source>
        <dbReference type="ARBA" id="ARBA00001974"/>
    </source>
</evidence>
<dbReference type="SUPFAM" id="SSF55424">
    <property type="entry name" value="FAD/NAD-linked reductases, dimerisation (C-terminal) domain"/>
    <property type="match status" value="1"/>
</dbReference>
<dbReference type="SUPFAM" id="SSF51905">
    <property type="entry name" value="FAD/NAD(P)-binding domain"/>
    <property type="match status" value="1"/>
</dbReference>
<feature type="domain" description="Pyridine nucleotide-disulphide oxidoreductase dimerisation" evidence="5">
    <location>
        <begin position="333"/>
        <end position="443"/>
    </location>
</feature>
<dbReference type="InterPro" id="IPR004099">
    <property type="entry name" value="Pyr_nucl-diS_OxRdtase_dimer"/>
</dbReference>
<evidence type="ECO:0000256" key="3">
    <source>
        <dbReference type="ARBA" id="ARBA00022630"/>
    </source>
</evidence>
<dbReference type="Gene3D" id="3.30.390.30">
    <property type="match status" value="1"/>
</dbReference>
<evidence type="ECO:0000313" key="7">
    <source>
        <dbReference type="EMBL" id="MDD9207179.1"/>
    </source>
</evidence>
<evidence type="ECO:0000259" key="6">
    <source>
        <dbReference type="Pfam" id="PF07992"/>
    </source>
</evidence>
<proteinExistence type="inferred from homology"/>
<keyword evidence="3" id="KW-0285">Flavoprotein</keyword>
<comment type="caution">
    <text evidence="7">The sequence shown here is derived from an EMBL/GenBank/DDBJ whole genome shotgun (WGS) entry which is preliminary data.</text>
</comment>
<keyword evidence="8" id="KW-1185">Reference proteome</keyword>
<dbReference type="PANTHER" id="PTHR43014:SF2">
    <property type="entry name" value="MERCURIC REDUCTASE"/>
    <property type="match status" value="1"/>
</dbReference>
<keyword evidence="4" id="KW-0274">FAD</keyword>
<dbReference type="EMBL" id="JARACI010001058">
    <property type="protein sequence ID" value="MDD9207179.1"/>
    <property type="molecule type" value="Genomic_DNA"/>
</dbReference>
<evidence type="ECO:0000256" key="2">
    <source>
        <dbReference type="ARBA" id="ARBA00007532"/>
    </source>
</evidence>
<comment type="similarity">
    <text evidence="2">Belongs to the class-I pyridine nucleotide-disulfide oxidoreductase family.</text>
</comment>
<dbReference type="InterPro" id="IPR023753">
    <property type="entry name" value="FAD/NAD-binding_dom"/>
</dbReference>
<comment type="cofactor">
    <cofactor evidence="1">
        <name>FAD</name>
        <dbReference type="ChEBI" id="CHEBI:57692"/>
    </cofactor>
</comment>
<evidence type="ECO:0000313" key="8">
    <source>
        <dbReference type="Proteomes" id="UP001165561"/>
    </source>
</evidence>
<dbReference type="PRINTS" id="PR00411">
    <property type="entry name" value="PNDRDTASEI"/>
</dbReference>
<dbReference type="InterPro" id="IPR001100">
    <property type="entry name" value="Pyr_nuc-diS_OxRdtase"/>
</dbReference>
<dbReference type="Gene3D" id="3.50.50.60">
    <property type="entry name" value="FAD/NAD(P)-binding domain"/>
    <property type="match status" value="2"/>
</dbReference>
<accession>A0ABT5TYV7</accession>
<protein>
    <submittedName>
        <fullName evidence="7">NAD(P)/FAD-dependent oxidoreductase</fullName>
    </submittedName>
</protein>
<evidence type="ECO:0000256" key="4">
    <source>
        <dbReference type="ARBA" id="ARBA00022827"/>
    </source>
</evidence>
<organism evidence="7 8">
    <name type="scientific">Georgenia halotolerans</name>
    <dbReference type="NCBI Taxonomy" id="3028317"/>
    <lineage>
        <taxon>Bacteria</taxon>
        <taxon>Bacillati</taxon>
        <taxon>Actinomycetota</taxon>
        <taxon>Actinomycetes</taxon>
        <taxon>Micrococcales</taxon>
        <taxon>Bogoriellaceae</taxon>
        <taxon>Georgenia</taxon>
    </lineage>
</organism>
<dbReference type="Pfam" id="PF07992">
    <property type="entry name" value="Pyr_redox_2"/>
    <property type="match status" value="1"/>
</dbReference>
<reference evidence="7" key="1">
    <citation type="submission" date="2023-02" db="EMBL/GenBank/DDBJ databases">
        <title>Georgenia sp.10Sc9-8, isolated from a soil sample collected from the Taklamakan desert.</title>
        <authorList>
            <person name="Liu S."/>
        </authorList>
    </citation>
    <scope>NUCLEOTIDE SEQUENCE</scope>
    <source>
        <strain evidence="7">10Sc9-8</strain>
    </source>
</reference>
<dbReference type="InterPro" id="IPR016156">
    <property type="entry name" value="FAD/NAD-linked_Rdtase_dimer_sf"/>
</dbReference>
<dbReference type="PRINTS" id="PR00368">
    <property type="entry name" value="FADPNR"/>
</dbReference>
<gene>
    <name evidence="7" type="ORF">PU560_11990</name>
</gene>
<sequence length="449" mass="47343">MADEVDVVILGMGPGGETAAGRLLSAGLKVAVVEQELIGGECAYWACIPSKTVLRPAEASTGVGRAAGAGGARLDWAAARDYRDDMVRHLDDGAQADGYAEQGALVVRGHGALTGPGTVQVGDRRLTAAHVIVATGAQATVPPIEGLDQVTVWTNREAYSARDLPERATVVGGSAVGLETSLFLARFGTAVTLLHRGDRLLDREEPAVGELAEQHLADAGVEVRTGTSPVHARRAGSDSVLELDDGSTVSADVVVMATGRRPRTDGLGLESVGVTTGSHGEIPVDAHCRAGSDLWAVGDVTGVMPFTHVAKYQGRVVADAILGRPHPARYDGIPRVVFTDPEIAAVGLTRSQADEHGLTTREVRLDLTEQLARPWTYEQEPRGELGLLLDTERDVLVGAWAVAPQAGEWIHQAALAIRAAVPREVLLDQVAQFPTYSEGYQNALEALDR</sequence>
<dbReference type="Proteomes" id="UP001165561">
    <property type="component" value="Unassembled WGS sequence"/>
</dbReference>
<dbReference type="PANTHER" id="PTHR43014">
    <property type="entry name" value="MERCURIC REDUCTASE"/>
    <property type="match status" value="1"/>
</dbReference>
<dbReference type="PIRSF" id="PIRSF000350">
    <property type="entry name" value="Mercury_reductase_MerA"/>
    <property type="match status" value="1"/>
</dbReference>
<feature type="domain" description="FAD/NAD(P)-binding" evidence="6">
    <location>
        <begin position="6"/>
        <end position="314"/>
    </location>
</feature>